<proteinExistence type="predicted"/>
<organism evidence="1 2">
    <name type="scientific">Potamilus streckersoni</name>
    <dbReference type="NCBI Taxonomy" id="2493646"/>
    <lineage>
        <taxon>Eukaryota</taxon>
        <taxon>Metazoa</taxon>
        <taxon>Spiralia</taxon>
        <taxon>Lophotrochozoa</taxon>
        <taxon>Mollusca</taxon>
        <taxon>Bivalvia</taxon>
        <taxon>Autobranchia</taxon>
        <taxon>Heteroconchia</taxon>
        <taxon>Palaeoheterodonta</taxon>
        <taxon>Unionida</taxon>
        <taxon>Unionoidea</taxon>
        <taxon>Unionidae</taxon>
        <taxon>Ambleminae</taxon>
        <taxon>Lampsilini</taxon>
        <taxon>Potamilus</taxon>
    </lineage>
</organism>
<protein>
    <submittedName>
        <fullName evidence="1">Uncharacterized protein</fullName>
    </submittedName>
</protein>
<dbReference type="Proteomes" id="UP001195483">
    <property type="component" value="Unassembled WGS sequence"/>
</dbReference>
<evidence type="ECO:0000313" key="2">
    <source>
        <dbReference type="Proteomes" id="UP001195483"/>
    </source>
</evidence>
<gene>
    <name evidence="1" type="ORF">CHS0354_022607</name>
</gene>
<reference evidence="1" key="3">
    <citation type="submission" date="2023-05" db="EMBL/GenBank/DDBJ databases">
        <authorList>
            <person name="Smith C.H."/>
        </authorList>
    </citation>
    <scope>NUCLEOTIDE SEQUENCE</scope>
    <source>
        <strain evidence="1">CHS0354</strain>
        <tissue evidence="1">Mantle</tissue>
    </source>
</reference>
<sequence length="122" mass="14158">MHVFLHAMGKVLHLAKYNAQIIAKNVHKDLMSHFDQADTCCNTMNSSFKRKMRIMVLHYVYTDVALPEVPKEFFPGVDWWMGCVGETMQWSPKKFHGCRDEMWDQCALTLTLCAGSMDIELR</sequence>
<evidence type="ECO:0000313" key="1">
    <source>
        <dbReference type="EMBL" id="KAK3581679.1"/>
    </source>
</evidence>
<reference evidence="1" key="1">
    <citation type="journal article" date="2021" name="Genome Biol. Evol.">
        <title>A High-Quality Reference Genome for a Parasitic Bivalve with Doubly Uniparental Inheritance (Bivalvia: Unionida).</title>
        <authorList>
            <person name="Smith C.H."/>
        </authorList>
    </citation>
    <scope>NUCLEOTIDE SEQUENCE</scope>
    <source>
        <strain evidence="1">CHS0354</strain>
    </source>
</reference>
<accession>A0AAE0RXZ7</accession>
<comment type="caution">
    <text evidence="1">The sequence shown here is derived from an EMBL/GenBank/DDBJ whole genome shotgun (WGS) entry which is preliminary data.</text>
</comment>
<keyword evidence="2" id="KW-1185">Reference proteome</keyword>
<dbReference type="EMBL" id="JAEAOA010001373">
    <property type="protein sequence ID" value="KAK3581679.1"/>
    <property type="molecule type" value="Genomic_DNA"/>
</dbReference>
<dbReference type="AlphaFoldDB" id="A0AAE0RXZ7"/>
<name>A0AAE0RXZ7_9BIVA</name>
<reference evidence="1" key="2">
    <citation type="journal article" date="2021" name="Genome Biol. Evol.">
        <title>Developing a high-quality reference genome for a parasitic bivalve with doubly uniparental inheritance (Bivalvia: Unionida).</title>
        <authorList>
            <person name="Smith C.H."/>
        </authorList>
    </citation>
    <scope>NUCLEOTIDE SEQUENCE</scope>
    <source>
        <strain evidence="1">CHS0354</strain>
        <tissue evidence="1">Mantle</tissue>
    </source>
</reference>